<feature type="domain" description="Glutaminase EF-hand" evidence="8">
    <location>
        <begin position="81"/>
        <end position="169"/>
    </location>
</feature>
<feature type="region of interest" description="Disordered" evidence="7">
    <location>
        <begin position="1"/>
        <end position="48"/>
    </location>
</feature>
<dbReference type="Gene3D" id="1.25.40.20">
    <property type="entry name" value="Ankyrin repeat-containing domain"/>
    <property type="match status" value="1"/>
</dbReference>
<reference evidence="9 10" key="1">
    <citation type="submission" date="2022-04" db="EMBL/GenBank/DDBJ databases">
        <title>Chromosome-level reference genomes for two strains of Caenorhabditis briggsae: an improved platform for comparative genomics.</title>
        <authorList>
            <person name="Stevens L."/>
            <person name="Andersen E."/>
        </authorList>
    </citation>
    <scope>NUCLEOTIDE SEQUENCE [LARGE SCALE GENOMIC DNA]</scope>
    <source>
        <strain evidence="9">VX34</strain>
        <tissue evidence="9">Whole-organism</tissue>
    </source>
</reference>
<keyword evidence="5" id="KW-0040">ANK repeat</keyword>
<organism evidence="9 10">
    <name type="scientific">Caenorhabditis briggsae</name>
    <dbReference type="NCBI Taxonomy" id="6238"/>
    <lineage>
        <taxon>Eukaryota</taxon>
        <taxon>Metazoa</taxon>
        <taxon>Ecdysozoa</taxon>
        <taxon>Nematoda</taxon>
        <taxon>Chromadorea</taxon>
        <taxon>Rhabditida</taxon>
        <taxon>Rhabditina</taxon>
        <taxon>Rhabditomorpha</taxon>
        <taxon>Rhabditoidea</taxon>
        <taxon>Rhabditidae</taxon>
        <taxon>Peloderinae</taxon>
        <taxon>Caenorhabditis</taxon>
    </lineage>
</organism>
<evidence type="ECO:0000256" key="7">
    <source>
        <dbReference type="SAM" id="MobiDB-lite"/>
    </source>
</evidence>
<gene>
    <name evidence="9" type="ORF">L5515_001088</name>
</gene>
<evidence type="ECO:0000256" key="3">
    <source>
        <dbReference type="ARBA" id="ARBA00022737"/>
    </source>
</evidence>
<evidence type="ECO:0000256" key="4">
    <source>
        <dbReference type="ARBA" id="ARBA00022801"/>
    </source>
</evidence>
<dbReference type="SMART" id="SM00248">
    <property type="entry name" value="ANK"/>
    <property type="match status" value="3"/>
</dbReference>
<dbReference type="EC" id="3.5.1.2" evidence="2"/>
<evidence type="ECO:0000259" key="8">
    <source>
        <dbReference type="Pfam" id="PF17959"/>
    </source>
</evidence>
<dbReference type="EMBL" id="CP092620">
    <property type="protein sequence ID" value="UMM12173.1"/>
    <property type="molecule type" value="Genomic_DNA"/>
</dbReference>
<dbReference type="Pfam" id="PF04960">
    <property type="entry name" value="Glutaminase"/>
    <property type="match status" value="2"/>
</dbReference>
<evidence type="ECO:0000313" key="10">
    <source>
        <dbReference type="Proteomes" id="UP000829354"/>
    </source>
</evidence>
<dbReference type="HAMAP" id="MF_00313">
    <property type="entry name" value="Glutaminase"/>
    <property type="match status" value="1"/>
</dbReference>
<dbReference type="Gene3D" id="1.10.238.210">
    <property type="match status" value="1"/>
</dbReference>
<dbReference type="GO" id="GO:0004359">
    <property type="term" value="F:glutaminase activity"/>
    <property type="evidence" value="ECO:0007669"/>
    <property type="project" value="UniProtKB-EC"/>
</dbReference>
<keyword evidence="3" id="KW-0677">Repeat</keyword>
<dbReference type="InterPro" id="IPR012338">
    <property type="entry name" value="Beta-lactam/transpept-like"/>
</dbReference>
<dbReference type="FunFam" id="1.10.238.210:FF:000004">
    <property type="entry name" value="CRE-GLNA-3 protein"/>
    <property type="match status" value="1"/>
</dbReference>
<dbReference type="PANTHER" id="PTHR12544">
    <property type="entry name" value="GLUTAMINASE"/>
    <property type="match status" value="1"/>
</dbReference>
<dbReference type="PANTHER" id="PTHR12544:SF51">
    <property type="entry name" value="GLUTAMINASE 3-RELATED"/>
    <property type="match status" value="1"/>
</dbReference>
<comment type="similarity">
    <text evidence="1">Belongs to the glutaminase family.</text>
</comment>
<keyword evidence="4" id="KW-0378">Hydrolase</keyword>
<evidence type="ECO:0000256" key="2">
    <source>
        <dbReference type="ARBA" id="ARBA00012918"/>
    </source>
</evidence>
<keyword evidence="10" id="KW-1185">Reference proteome</keyword>
<dbReference type="Proteomes" id="UP000829354">
    <property type="component" value="Chromosome I"/>
</dbReference>
<evidence type="ECO:0000256" key="6">
    <source>
        <dbReference type="ARBA" id="ARBA00049534"/>
    </source>
</evidence>
<dbReference type="Pfam" id="PF17959">
    <property type="entry name" value="EF-hand_14"/>
    <property type="match status" value="1"/>
</dbReference>
<name>A0AAE9E098_CAEBR</name>
<dbReference type="InterPro" id="IPR002110">
    <property type="entry name" value="Ankyrin_rpt"/>
</dbReference>
<dbReference type="Gene3D" id="3.40.710.10">
    <property type="entry name" value="DD-peptidase/beta-lactamase superfamily"/>
    <property type="match status" value="1"/>
</dbReference>
<evidence type="ECO:0000313" key="9">
    <source>
        <dbReference type="EMBL" id="UMM12173.1"/>
    </source>
</evidence>
<dbReference type="AlphaFoldDB" id="A0AAE9E098"/>
<dbReference type="InterPro" id="IPR015868">
    <property type="entry name" value="Glutaminase"/>
</dbReference>
<protein>
    <recommendedName>
        <fullName evidence="2">glutaminase</fullName>
        <ecNumber evidence="2">3.5.1.2</ecNumber>
    </recommendedName>
</protein>
<dbReference type="SUPFAM" id="SSF48403">
    <property type="entry name" value="Ankyrin repeat"/>
    <property type="match status" value="1"/>
</dbReference>
<evidence type="ECO:0000256" key="5">
    <source>
        <dbReference type="ARBA" id="ARBA00023043"/>
    </source>
</evidence>
<dbReference type="InterPro" id="IPR036770">
    <property type="entry name" value="Ankyrin_rpt-contain_sf"/>
</dbReference>
<feature type="compositionally biased region" description="Acidic residues" evidence="7">
    <location>
        <begin position="1"/>
        <end position="15"/>
    </location>
</feature>
<dbReference type="FunFam" id="1.25.40.20:FF:000393">
    <property type="entry name" value="CRE-GLNA-3 protein"/>
    <property type="match status" value="1"/>
</dbReference>
<dbReference type="InterPro" id="IPR041541">
    <property type="entry name" value="Glutaminase_EF-hand"/>
</dbReference>
<evidence type="ECO:0000256" key="1">
    <source>
        <dbReference type="ARBA" id="ARBA00011076"/>
    </source>
</evidence>
<proteinExistence type="inferred from homology"/>
<dbReference type="SUPFAM" id="SSF56601">
    <property type="entry name" value="beta-lactamase/transpeptidase-like"/>
    <property type="match status" value="1"/>
</dbReference>
<accession>A0AAE9E098</accession>
<dbReference type="Pfam" id="PF12796">
    <property type="entry name" value="Ank_2"/>
    <property type="match status" value="1"/>
</dbReference>
<dbReference type="GO" id="GO:0006541">
    <property type="term" value="P:glutamine metabolic process"/>
    <property type="evidence" value="ECO:0007669"/>
    <property type="project" value="InterPro"/>
</dbReference>
<comment type="catalytic activity">
    <reaction evidence="6">
        <text>L-glutamine + H2O = L-glutamate + NH4(+)</text>
        <dbReference type="Rhea" id="RHEA:15889"/>
        <dbReference type="ChEBI" id="CHEBI:15377"/>
        <dbReference type="ChEBI" id="CHEBI:28938"/>
        <dbReference type="ChEBI" id="CHEBI:29985"/>
        <dbReference type="ChEBI" id="CHEBI:58359"/>
        <dbReference type="EC" id="3.5.1.2"/>
    </reaction>
</comment>
<sequence length="627" mass="71440">MEKNEEEQLEGENIQEDVGRVMEDEITNNQDQKVESSSSEEKPKTPTVHFTKPSFYRVNTVISDVKVCRSMSYDMCGNHQQELLFDLYKDETTGKVYLPRFFKALLESGIRKDDPRIDKMIQNIKDADLLDDFVWGSQHIYLEKDTFKKYIGSSIGVVTKALKKQMIIPDWERFVGDMGEIFEDVRGFNEGELATYIPQLSRVPPDSWAMSVCTIDGQRKSWGDSLNPFCLQSVSKPFTYALVHDDIGPEALHAHVGQEPSGRLFNDISLDHNSFLEVSKSYERLLDLPSFEVPRTNPRPKKPHNPLINAGAIVVASLLKNKTPLADRFDFMIHACRKFVGSGYIGFNNSVFLSERETADRNYALSYYMREHNVFPKDLNLQDTLDLYFQICSIETNCDSLAVMAATLANGGVNPMNGERVVNNRACRDTLSLMYSCGMYDWSGQFAFHVGLPAKSGVSGDMIIVIPNVMGIALYSPRLDKLGNTVRGVKFAEQLVQKYNFHNYDSLIYSDNKKIDPRRQLKDDHDGQNRFMYATKLGDIAAIKRFLLMGHDIHCKDYDNRTVLHVAAAEGDVVTLEYVLSKWQEDPDPLDRYDRTPLDDAKHFNHTACIKLLEEAITVFNLKQQDD</sequence>